<dbReference type="InterPro" id="IPR001283">
    <property type="entry name" value="CRISP-related"/>
</dbReference>
<dbReference type="PROSITE" id="PS01010">
    <property type="entry name" value="CRISP_2"/>
    <property type="match status" value="1"/>
</dbReference>
<dbReference type="GO" id="GO:0005576">
    <property type="term" value="C:extracellular region"/>
    <property type="evidence" value="ECO:0007669"/>
    <property type="project" value="InterPro"/>
</dbReference>
<reference evidence="3" key="1">
    <citation type="submission" date="2023-08" db="EMBL/GenBank/DDBJ databases">
        <title>A de novo genome assembly of Solanum verrucosum Schlechtendal, a Mexican diploid species geographically isolated from the other diploid A-genome species in potato relatives.</title>
        <authorList>
            <person name="Hosaka K."/>
        </authorList>
    </citation>
    <scope>NUCLEOTIDE SEQUENCE</scope>
    <source>
        <tissue evidence="3">Young leaves</tissue>
    </source>
</reference>
<dbReference type="Pfam" id="PF00188">
    <property type="entry name" value="CAP"/>
    <property type="match status" value="1"/>
</dbReference>
<dbReference type="PRINTS" id="PR00837">
    <property type="entry name" value="V5TPXLIKE"/>
</dbReference>
<evidence type="ECO:0000313" key="4">
    <source>
        <dbReference type="Proteomes" id="UP001234989"/>
    </source>
</evidence>
<dbReference type="SMART" id="SM00198">
    <property type="entry name" value="SCP"/>
    <property type="match status" value="1"/>
</dbReference>
<organism evidence="3 4">
    <name type="scientific">Solanum verrucosum</name>
    <dbReference type="NCBI Taxonomy" id="315347"/>
    <lineage>
        <taxon>Eukaryota</taxon>
        <taxon>Viridiplantae</taxon>
        <taxon>Streptophyta</taxon>
        <taxon>Embryophyta</taxon>
        <taxon>Tracheophyta</taxon>
        <taxon>Spermatophyta</taxon>
        <taxon>Magnoliopsida</taxon>
        <taxon>eudicotyledons</taxon>
        <taxon>Gunneridae</taxon>
        <taxon>Pentapetalae</taxon>
        <taxon>asterids</taxon>
        <taxon>lamiids</taxon>
        <taxon>Solanales</taxon>
        <taxon>Solanaceae</taxon>
        <taxon>Solanoideae</taxon>
        <taxon>Solaneae</taxon>
        <taxon>Solanum</taxon>
    </lineage>
</organism>
<dbReference type="Proteomes" id="UP001234989">
    <property type="component" value="Chromosome 1"/>
</dbReference>
<dbReference type="InterPro" id="IPR014044">
    <property type="entry name" value="CAP_dom"/>
</dbReference>
<evidence type="ECO:0000256" key="1">
    <source>
        <dbReference type="ARBA" id="ARBA00023265"/>
    </source>
</evidence>
<evidence type="ECO:0000259" key="2">
    <source>
        <dbReference type="SMART" id="SM00198"/>
    </source>
</evidence>
<proteinExistence type="predicted"/>
<accession>A0AAF0TBM2</accession>
<dbReference type="PANTHER" id="PTHR10334">
    <property type="entry name" value="CYSTEINE-RICH SECRETORY PROTEIN-RELATED"/>
    <property type="match status" value="1"/>
</dbReference>
<name>A0AAF0TBM2_SOLVR</name>
<evidence type="ECO:0000313" key="3">
    <source>
        <dbReference type="EMBL" id="WMV12726.1"/>
    </source>
</evidence>
<dbReference type="InterPro" id="IPR018244">
    <property type="entry name" value="Allrgn_V5/Tpx1_CS"/>
</dbReference>
<keyword evidence="4" id="KW-1185">Reference proteome</keyword>
<sequence length="117" mass="13517">MGQQTSCLCSKLCQSKNWGLQAAAVRWPLRRKPSLHFPQLNAGGAVKTWVDEKLWYNYILNICVSGQVCRYYTQVVWRNSVPLGCARVRCNNGWYFITCNYDPPGNWKGQRPYGDHE</sequence>
<keyword evidence="1" id="KW-0568">Pathogenesis-related protein</keyword>
<protein>
    <recommendedName>
        <fullName evidence="2">SCP domain-containing protein</fullName>
    </recommendedName>
</protein>
<dbReference type="AlphaFoldDB" id="A0AAF0TBM2"/>
<keyword evidence="1" id="KW-0611">Plant defense</keyword>
<dbReference type="InterPro" id="IPR035940">
    <property type="entry name" value="CAP_sf"/>
</dbReference>
<dbReference type="EMBL" id="CP133612">
    <property type="protein sequence ID" value="WMV12726.1"/>
    <property type="molecule type" value="Genomic_DNA"/>
</dbReference>
<feature type="domain" description="SCP" evidence="2">
    <location>
        <begin position="2"/>
        <end position="109"/>
    </location>
</feature>
<dbReference type="SUPFAM" id="SSF55797">
    <property type="entry name" value="PR-1-like"/>
    <property type="match status" value="1"/>
</dbReference>
<dbReference type="Gene3D" id="3.40.33.10">
    <property type="entry name" value="CAP"/>
    <property type="match status" value="1"/>
</dbReference>
<gene>
    <name evidence="3" type="ORF">MTR67_006111</name>
</gene>